<keyword evidence="2" id="KW-1185">Reference proteome</keyword>
<dbReference type="HOGENOM" id="CLU_1259106_0_0_2"/>
<dbReference type="KEGG" id="mpi:Mpet_1568"/>
<dbReference type="OrthoDB" id="374915at2157"/>
<accession>E1RGN0</accession>
<dbReference type="GeneID" id="9744039"/>
<name>E1RGN0_METP4</name>
<evidence type="ECO:0000313" key="2">
    <source>
        <dbReference type="Proteomes" id="UP000006565"/>
    </source>
</evidence>
<gene>
    <name evidence="1" type="ordered locus">Mpet_1568</name>
</gene>
<organism evidence="1 2">
    <name type="scientific">Methanolacinia petrolearia (strain DSM 11571 / OCM 486 / SEBR 4847)</name>
    <name type="common">Methanoplanus petrolearius</name>
    <dbReference type="NCBI Taxonomy" id="679926"/>
    <lineage>
        <taxon>Archaea</taxon>
        <taxon>Methanobacteriati</taxon>
        <taxon>Methanobacteriota</taxon>
        <taxon>Stenosarchaea group</taxon>
        <taxon>Methanomicrobia</taxon>
        <taxon>Methanomicrobiales</taxon>
        <taxon>Methanomicrobiaceae</taxon>
        <taxon>Methanolacinia</taxon>
    </lineage>
</organism>
<evidence type="ECO:0008006" key="3">
    <source>
        <dbReference type="Google" id="ProtNLM"/>
    </source>
</evidence>
<sequence precursor="true">MYKRIGFVAIVIMLVFVFLSGCTTTDSAGIPIIEENETLSAEQTANSLLTGDWSSGNMTNGASITYSIGPAGVLKDTWVFNGTWTPGASENGTVSYLVTYTDGTVYTYYLTENGTVFDDGTGDTNYEKQNGTSVAGDDPIVGTWVYKGGDFSGSLTFDADGNVDESWTYYGEVKYEGLSDNDGYVFDVNYPDEEWDFTFTMSSDGETLTDSDNSTLHKV</sequence>
<evidence type="ECO:0000313" key="1">
    <source>
        <dbReference type="EMBL" id="ADN36325.1"/>
    </source>
</evidence>
<dbReference type="Proteomes" id="UP000006565">
    <property type="component" value="Chromosome"/>
</dbReference>
<protein>
    <recommendedName>
        <fullName evidence="3">Lipoprotein</fullName>
    </recommendedName>
</protein>
<dbReference type="RefSeq" id="WP_013329502.1">
    <property type="nucleotide sequence ID" value="NC_014507.1"/>
</dbReference>
<dbReference type="EMBL" id="CP002117">
    <property type="protein sequence ID" value="ADN36325.1"/>
    <property type="molecule type" value="Genomic_DNA"/>
</dbReference>
<reference evidence="1 2" key="1">
    <citation type="journal article" date="2010" name="Stand. Genomic Sci.">
        <title>Complete genome sequence of Methanoplanus petrolearius type strain (SEBR 4847).</title>
        <authorList>
            <person name="Brambilla E."/>
            <person name="Djao O.D."/>
            <person name="Daligault H."/>
            <person name="Lapidus A."/>
            <person name="Lucas S."/>
            <person name="Hammon N."/>
            <person name="Nolan M."/>
            <person name="Tice H."/>
            <person name="Cheng J.F."/>
            <person name="Han C."/>
            <person name="Tapia R."/>
            <person name="Goodwin L."/>
            <person name="Pitluck S."/>
            <person name="Liolios K."/>
            <person name="Ivanova N."/>
            <person name="Mavromatis K."/>
            <person name="Mikhailova N."/>
            <person name="Pati A."/>
            <person name="Chen A."/>
            <person name="Palaniappan K."/>
            <person name="Land M."/>
            <person name="Hauser L."/>
            <person name="Chang Y.J."/>
            <person name="Jeffries C.D."/>
            <person name="Rohde M."/>
            <person name="Spring S."/>
            <person name="Sikorski J."/>
            <person name="Goker M."/>
            <person name="Woyke T."/>
            <person name="Bristow J."/>
            <person name="Eisen J.A."/>
            <person name="Markowitz V."/>
            <person name="Hugenholtz P."/>
            <person name="Kyrpides N.C."/>
            <person name="Klenk H.P."/>
        </authorList>
    </citation>
    <scope>NUCLEOTIDE SEQUENCE [LARGE SCALE GENOMIC DNA]</scope>
    <source>
        <strain evidence="2">DSM 11571 / OCM 486 / SEBR 4847</strain>
    </source>
</reference>
<proteinExistence type="predicted"/>
<dbReference type="PROSITE" id="PS51257">
    <property type="entry name" value="PROKAR_LIPOPROTEIN"/>
    <property type="match status" value="1"/>
</dbReference>
<dbReference type="AlphaFoldDB" id="E1RGN0"/>